<accession>A0ABQ2FBY7</accession>
<reference evidence="2" key="1">
    <citation type="journal article" date="2019" name="Int. J. Syst. Evol. Microbiol.">
        <title>The Global Catalogue of Microorganisms (GCM) 10K type strain sequencing project: providing services to taxonomists for standard genome sequencing and annotation.</title>
        <authorList>
            <consortium name="The Broad Institute Genomics Platform"/>
            <consortium name="The Broad Institute Genome Sequencing Center for Infectious Disease"/>
            <person name="Wu L."/>
            <person name="Ma J."/>
        </authorList>
    </citation>
    <scope>NUCLEOTIDE SEQUENCE [LARGE SCALE GENOMIC DNA]</scope>
    <source>
        <strain evidence="2">CGMCC 1.5362</strain>
    </source>
</reference>
<organism evidence="1 2">
    <name type="scientific">Ornithinimicrobium pekingense</name>
    <dbReference type="NCBI Taxonomy" id="384677"/>
    <lineage>
        <taxon>Bacteria</taxon>
        <taxon>Bacillati</taxon>
        <taxon>Actinomycetota</taxon>
        <taxon>Actinomycetes</taxon>
        <taxon>Micrococcales</taxon>
        <taxon>Ornithinimicrobiaceae</taxon>
        <taxon>Ornithinimicrobium</taxon>
    </lineage>
</organism>
<sequence>MPVRVGLHRRDCSKLVDASHKQADLLAATPLPFSTLHTSSDIVDVDGVPVRVASVDHLVAMKRLSGRAQDLADIEALSQLTRRPMVDGDEHDQG</sequence>
<evidence type="ECO:0000313" key="2">
    <source>
        <dbReference type="Proteomes" id="UP000662111"/>
    </source>
</evidence>
<evidence type="ECO:0000313" key="1">
    <source>
        <dbReference type="EMBL" id="GGK79419.1"/>
    </source>
</evidence>
<evidence type="ECO:0008006" key="3">
    <source>
        <dbReference type="Google" id="ProtNLM"/>
    </source>
</evidence>
<proteinExistence type="predicted"/>
<keyword evidence="2" id="KW-1185">Reference proteome</keyword>
<gene>
    <name evidence="1" type="ORF">GCM10011509_29900</name>
</gene>
<dbReference type="RefSeq" id="WP_022922250.1">
    <property type="nucleotide sequence ID" value="NZ_BMLB01000007.1"/>
</dbReference>
<dbReference type="Proteomes" id="UP000662111">
    <property type="component" value="Unassembled WGS sequence"/>
</dbReference>
<name>A0ABQ2FBY7_9MICO</name>
<dbReference type="EMBL" id="BMLB01000007">
    <property type="protein sequence ID" value="GGK79419.1"/>
    <property type="molecule type" value="Genomic_DNA"/>
</dbReference>
<dbReference type="Gene3D" id="3.30.460.40">
    <property type="match status" value="1"/>
</dbReference>
<comment type="caution">
    <text evidence="1">The sequence shown here is derived from an EMBL/GenBank/DDBJ whole genome shotgun (WGS) entry which is preliminary data.</text>
</comment>
<protein>
    <recommendedName>
        <fullName evidence="3">Type II toxin-antitoxin system PemK/MazF family toxin</fullName>
    </recommendedName>
</protein>